<name>A0ABW3C902_9ACTN</name>
<accession>A0ABW3C902</accession>
<dbReference type="EMBL" id="JBHTIR010000217">
    <property type="protein sequence ID" value="MFD0850991.1"/>
    <property type="molecule type" value="Genomic_DNA"/>
</dbReference>
<keyword evidence="2" id="KW-1185">Reference proteome</keyword>
<dbReference type="Proteomes" id="UP001597083">
    <property type="component" value="Unassembled WGS sequence"/>
</dbReference>
<sequence length="83" mass="9458">MRFRLLADLCYALGERGCGSMLLRPRHGEVVLYVPYLDRPQARLGVAAVEDRGRWMFTYGGEVSLSERLEETVLRIIAMVTAR</sequence>
<proteinExistence type="predicted"/>
<evidence type="ECO:0000313" key="1">
    <source>
        <dbReference type="EMBL" id="MFD0850991.1"/>
    </source>
</evidence>
<reference evidence="2" key="1">
    <citation type="journal article" date="2019" name="Int. J. Syst. Evol. Microbiol.">
        <title>The Global Catalogue of Microorganisms (GCM) 10K type strain sequencing project: providing services to taxonomists for standard genome sequencing and annotation.</title>
        <authorList>
            <consortium name="The Broad Institute Genomics Platform"/>
            <consortium name="The Broad Institute Genome Sequencing Center for Infectious Disease"/>
            <person name="Wu L."/>
            <person name="Ma J."/>
        </authorList>
    </citation>
    <scope>NUCLEOTIDE SEQUENCE [LARGE SCALE GENOMIC DNA]</scope>
    <source>
        <strain evidence="2">JCM 31696</strain>
    </source>
</reference>
<evidence type="ECO:0008006" key="3">
    <source>
        <dbReference type="Google" id="ProtNLM"/>
    </source>
</evidence>
<evidence type="ECO:0000313" key="2">
    <source>
        <dbReference type="Proteomes" id="UP001597083"/>
    </source>
</evidence>
<gene>
    <name evidence="1" type="ORF">ACFQ07_02045</name>
</gene>
<comment type="caution">
    <text evidence="1">The sequence shown here is derived from an EMBL/GenBank/DDBJ whole genome shotgun (WGS) entry which is preliminary data.</text>
</comment>
<protein>
    <recommendedName>
        <fullName evidence="3">DUF5753 domain-containing protein</fullName>
    </recommendedName>
</protein>
<organism evidence="1 2">
    <name type="scientific">Actinomadura adrarensis</name>
    <dbReference type="NCBI Taxonomy" id="1819600"/>
    <lineage>
        <taxon>Bacteria</taxon>
        <taxon>Bacillati</taxon>
        <taxon>Actinomycetota</taxon>
        <taxon>Actinomycetes</taxon>
        <taxon>Streptosporangiales</taxon>
        <taxon>Thermomonosporaceae</taxon>
        <taxon>Actinomadura</taxon>
    </lineage>
</organism>